<dbReference type="RefSeq" id="WP_253889779.1">
    <property type="nucleotide sequence ID" value="NZ_BAAAVB010000007.1"/>
</dbReference>
<reference evidence="11 12" key="1">
    <citation type="submission" date="2022-06" db="EMBL/GenBank/DDBJ databases">
        <title>Genomic Encyclopedia of Archaeal and Bacterial Type Strains, Phase II (KMG-II): from individual species to whole genera.</title>
        <authorList>
            <person name="Goeker M."/>
        </authorList>
    </citation>
    <scope>NUCLEOTIDE SEQUENCE [LARGE SCALE GENOMIC DNA]</scope>
    <source>
        <strain evidence="11 12">DSM 44255</strain>
    </source>
</reference>
<protein>
    <recommendedName>
        <fullName evidence="1">non-specific serine/threonine protein kinase</fullName>
        <ecNumber evidence="1">2.7.11.1</ecNumber>
    </recommendedName>
</protein>
<evidence type="ECO:0000256" key="1">
    <source>
        <dbReference type="ARBA" id="ARBA00012513"/>
    </source>
</evidence>
<dbReference type="EC" id="2.7.11.1" evidence="1"/>
<keyword evidence="9" id="KW-0812">Transmembrane</keyword>
<keyword evidence="12" id="KW-1185">Reference proteome</keyword>
<evidence type="ECO:0000256" key="4">
    <source>
        <dbReference type="ARBA" id="ARBA00022741"/>
    </source>
</evidence>
<keyword evidence="9" id="KW-0472">Membrane</keyword>
<dbReference type="PANTHER" id="PTHR43289:SF6">
    <property type="entry name" value="SERINE_THREONINE-PROTEIN KINASE NEKL-3"/>
    <property type="match status" value="1"/>
</dbReference>
<dbReference type="PANTHER" id="PTHR43289">
    <property type="entry name" value="MITOGEN-ACTIVATED PROTEIN KINASE KINASE KINASE 20-RELATED"/>
    <property type="match status" value="1"/>
</dbReference>
<dbReference type="SUPFAM" id="SSF56112">
    <property type="entry name" value="Protein kinase-like (PK-like)"/>
    <property type="match status" value="1"/>
</dbReference>
<dbReference type="InterPro" id="IPR011009">
    <property type="entry name" value="Kinase-like_dom_sf"/>
</dbReference>
<name>A0ABT1IJL9_9PSEU</name>
<evidence type="ECO:0000313" key="11">
    <source>
        <dbReference type="EMBL" id="MCP2272840.1"/>
    </source>
</evidence>
<evidence type="ECO:0000256" key="7">
    <source>
        <dbReference type="PROSITE-ProRule" id="PRU10141"/>
    </source>
</evidence>
<keyword evidence="4 7" id="KW-0547">Nucleotide-binding</keyword>
<dbReference type="Proteomes" id="UP001205185">
    <property type="component" value="Unassembled WGS sequence"/>
</dbReference>
<evidence type="ECO:0000256" key="3">
    <source>
        <dbReference type="ARBA" id="ARBA00022679"/>
    </source>
</evidence>
<organism evidence="11 12">
    <name type="scientific">Actinokineospora diospyrosa</name>
    <dbReference type="NCBI Taxonomy" id="103728"/>
    <lineage>
        <taxon>Bacteria</taxon>
        <taxon>Bacillati</taxon>
        <taxon>Actinomycetota</taxon>
        <taxon>Actinomycetes</taxon>
        <taxon>Pseudonocardiales</taxon>
        <taxon>Pseudonocardiaceae</taxon>
        <taxon>Actinokineospora</taxon>
    </lineage>
</organism>
<keyword evidence="5 11" id="KW-0418">Kinase</keyword>
<keyword evidence="6 7" id="KW-0067">ATP-binding</keyword>
<dbReference type="Pfam" id="PF00069">
    <property type="entry name" value="Pkinase"/>
    <property type="match status" value="1"/>
</dbReference>
<keyword evidence="9" id="KW-1133">Transmembrane helix</keyword>
<dbReference type="InterPro" id="IPR017441">
    <property type="entry name" value="Protein_kinase_ATP_BS"/>
</dbReference>
<feature type="transmembrane region" description="Helical" evidence="9">
    <location>
        <begin position="315"/>
        <end position="334"/>
    </location>
</feature>
<comment type="caution">
    <text evidence="11">The sequence shown here is derived from an EMBL/GenBank/DDBJ whole genome shotgun (WGS) entry which is preliminary data.</text>
</comment>
<evidence type="ECO:0000313" key="12">
    <source>
        <dbReference type="Proteomes" id="UP001205185"/>
    </source>
</evidence>
<dbReference type="Gene3D" id="3.30.200.20">
    <property type="entry name" value="Phosphorylase Kinase, domain 1"/>
    <property type="match status" value="1"/>
</dbReference>
<feature type="compositionally biased region" description="Low complexity" evidence="8">
    <location>
        <begin position="285"/>
        <end position="294"/>
    </location>
</feature>
<evidence type="ECO:0000256" key="2">
    <source>
        <dbReference type="ARBA" id="ARBA00022527"/>
    </source>
</evidence>
<keyword evidence="3" id="KW-0808">Transferase</keyword>
<dbReference type="GO" id="GO:0004674">
    <property type="term" value="F:protein serine/threonine kinase activity"/>
    <property type="evidence" value="ECO:0007669"/>
    <property type="project" value="UniProtKB-KW"/>
</dbReference>
<evidence type="ECO:0000256" key="8">
    <source>
        <dbReference type="SAM" id="MobiDB-lite"/>
    </source>
</evidence>
<proteinExistence type="predicted"/>
<evidence type="ECO:0000256" key="6">
    <source>
        <dbReference type="ARBA" id="ARBA00022840"/>
    </source>
</evidence>
<sequence length="488" mass="51502">MSQDQGPTVAHGPRVVAGRYAILNELGRGGMGVVWLAEDRMIGRHVAIKELHLPDGVPGSERAVFEERVLREARTAGRLNDPAVVTVFDVVQEAGATYIVMELIQAPTLSDIVRERGPLPAAQVAKLAEQLLSALEAAHQAGVVHRDVKPSNIMLAANGRAKLTDFGIAQSLDDPRLTSSGILIGSPTYMAPERIRGEEAGASSDLWALGAVLFYAIEGYNPFERPTTAATMHAILAEVPHLTRAQGALASVISGLMIGTPAARLTSAQVHGLLTHVPTGPPTGPTALTAGALPYPNPNSTAPAPLPPGRPKAKVLAIAAVVVLLLGAVGGYFLNTALNAPSEQEQAAPIAKFTYGGDSGDLPEFSISDGYCATSKLQKSTAFNSNDDCAEVFQIQVFGTFEPGSSSAPWSYRQSELDALGESYCGWLFSTERVKDDIKKELTYAVILPSKDSWEAKDSSSGRDHTVHCALLRANGAKITGSQVESPS</sequence>
<keyword evidence="2 11" id="KW-0723">Serine/threonine-protein kinase</keyword>
<dbReference type="Gene3D" id="1.10.510.10">
    <property type="entry name" value="Transferase(Phosphotransferase) domain 1"/>
    <property type="match status" value="1"/>
</dbReference>
<dbReference type="EMBL" id="JAMTCO010000014">
    <property type="protein sequence ID" value="MCP2272840.1"/>
    <property type="molecule type" value="Genomic_DNA"/>
</dbReference>
<feature type="binding site" evidence="7">
    <location>
        <position position="49"/>
    </location>
    <ligand>
        <name>ATP</name>
        <dbReference type="ChEBI" id="CHEBI:30616"/>
    </ligand>
</feature>
<evidence type="ECO:0000256" key="5">
    <source>
        <dbReference type="ARBA" id="ARBA00022777"/>
    </source>
</evidence>
<accession>A0ABT1IJL9</accession>
<evidence type="ECO:0000259" key="10">
    <source>
        <dbReference type="PROSITE" id="PS50011"/>
    </source>
</evidence>
<dbReference type="PROSITE" id="PS00108">
    <property type="entry name" value="PROTEIN_KINASE_ST"/>
    <property type="match status" value="1"/>
</dbReference>
<dbReference type="InterPro" id="IPR000719">
    <property type="entry name" value="Prot_kinase_dom"/>
</dbReference>
<dbReference type="SMART" id="SM00220">
    <property type="entry name" value="S_TKc"/>
    <property type="match status" value="1"/>
</dbReference>
<dbReference type="PROSITE" id="PS00107">
    <property type="entry name" value="PROTEIN_KINASE_ATP"/>
    <property type="match status" value="1"/>
</dbReference>
<gene>
    <name evidence="11" type="ORF">LV75_005366</name>
</gene>
<dbReference type="PROSITE" id="PS50011">
    <property type="entry name" value="PROTEIN_KINASE_DOM"/>
    <property type="match status" value="1"/>
</dbReference>
<feature type="domain" description="Protein kinase" evidence="10">
    <location>
        <begin position="20"/>
        <end position="274"/>
    </location>
</feature>
<feature type="region of interest" description="Disordered" evidence="8">
    <location>
        <begin position="283"/>
        <end position="306"/>
    </location>
</feature>
<evidence type="ECO:0000256" key="9">
    <source>
        <dbReference type="SAM" id="Phobius"/>
    </source>
</evidence>
<dbReference type="CDD" id="cd14014">
    <property type="entry name" value="STKc_PknB_like"/>
    <property type="match status" value="1"/>
</dbReference>
<dbReference type="InterPro" id="IPR008271">
    <property type="entry name" value="Ser/Thr_kinase_AS"/>
</dbReference>